<evidence type="ECO:0000256" key="2">
    <source>
        <dbReference type="ARBA" id="ARBA00022692"/>
    </source>
</evidence>
<organism evidence="7 8">
    <name type="scientific">Psilocybe cf. subviscida</name>
    <dbReference type="NCBI Taxonomy" id="2480587"/>
    <lineage>
        <taxon>Eukaryota</taxon>
        <taxon>Fungi</taxon>
        <taxon>Dikarya</taxon>
        <taxon>Basidiomycota</taxon>
        <taxon>Agaricomycotina</taxon>
        <taxon>Agaricomycetes</taxon>
        <taxon>Agaricomycetidae</taxon>
        <taxon>Agaricales</taxon>
        <taxon>Agaricineae</taxon>
        <taxon>Strophariaceae</taxon>
        <taxon>Psilocybe</taxon>
    </lineage>
</organism>
<dbReference type="GO" id="GO:0015179">
    <property type="term" value="F:L-amino acid transmembrane transporter activity"/>
    <property type="evidence" value="ECO:0007669"/>
    <property type="project" value="TreeGrafter"/>
</dbReference>
<evidence type="ECO:0000256" key="5">
    <source>
        <dbReference type="SAM" id="Phobius"/>
    </source>
</evidence>
<reference evidence="7 8" key="1">
    <citation type="journal article" date="2020" name="ISME J.">
        <title>Uncovering the hidden diversity of litter-decomposition mechanisms in mushroom-forming fungi.</title>
        <authorList>
            <person name="Floudas D."/>
            <person name="Bentzer J."/>
            <person name="Ahren D."/>
            <person name="Johansson T."/>
            <person name="Persson P."/>
            <person name="Tunlid A."/>
        </authorList>
    </citation>
    <scope>NUCLEOTIDE SEQUENCE [LARGE SCALE GENOMIC DNA]</scope>
    <source>
        <strain evidence="7 8">CBS 101986</strain>
    </source>
</reference>
<feature type="transmembrane region" description="Helical" evidence="5">
    <location>
        <begin position="270"/>
        <end position="288"/>
    </location>
</feature>
<keyword evidence="3 5" id="KW-1133">Transmembrane helix</keyword>
<feature type="transmembrane region" description="Helical" evidence="5">
    <location>
        <begin position="80"/>
        <end position="104"/>
    </location>
</feature>
<evidence type="ECO:0000313" key="7">
    <source>
        <dbReference type="EMBL" id="KAF5327351.1"/>
    </source>
</evidence>
<dbReference type="GO" id="GO:0016020">
    <property type="term" value="C:membrane"/>
    <property type="evidence" value="ECO:0007669"/>
    <property type="project" value="UniProtKB-SubCell"/>
</dbReference>
<feature type="signal peptide" evidence="6">
    <location>
        <begin position="1"/>
        <end position="18"/>
    </location>
</feature>
<keyword evidence="6" id="KW-0732">Signal</keyword>
<evidence type="ECO:0000256" key="4">
    <source>
        <dbReference type="ARBA" id="ARBA00023136"/>
    </source>
</evidence>
<evidence type="ECO:0000256" key="1">
    <source>
        <dbReference type="ARBA" id="ARBA00004141"/>
    </source>
</evidence>
<protein>
    <recommendedName>
        <fullName evidence="9">Amino acid permease/ SLC12A domain-containing protein</fullName>
    </recommendedName>
</protein>
<dbReference type="PANTHER" id="PTHR11785:SF498">
    <property type="entry name" value="HIGH-AFFINITY METHIONINE PERMEASE"/>
    <property type="match status" value="1"/>
</dbReference>
<sequence length="293" mass="32385">MLILTLQAVSTILVASPARNHDSETQPLLHDTKRNHSVPRHAAPTRQIGVVKAVVMIFNRMIGAGVFATSSTILGLSESVGLALVMWVIRALFALCGMQVYIIWGTELPHNGGEKIYLDHLFPKPPRFTRSIYAGNAMLLAYAAENALMLAEYSLASLSAVHPSPSRSVFSLVRIVAFLCLTSIILLCVWPPSAERLQLHFLKLGILHRQGDDMRGIEDGRQRLGVSVQRNLVARRVQQCQLRARRDEGYCTDAAQHRPAGLALMISHDIPTVIFTASNVFLLVILWTKPLLV</sequence>
<dbReference type="InterPro" id="IPR002293">
    <property type="entry name" value="AA/rel_permease1"/>
</dbReference>
<feature type="transmembrane region" description="Helical" evidence="5">
    <location>
        <begin position="172"/>
        <end position="192"/>
    </location>
</feature>
<evidence type="ECO:0000313" key="8">
    <source>
        <dbReference type="Proteomes" id="UP000567179"/>
    </source>
</evidence>
<keyword evidence="2 5" id="KW-0812">Transmembrane</keyword>
<dbReference type="InterPro" id="IPR050598">
    <property type="entry name" value="AminoAcid_Transporter"/>
</dbReference>
<evidence type="ECO:0000256" key="6">
    <source>
        <dbReference type="SAM" id="SignalP"/>
    </source>
</evidence>
<evidence type="ECO:0000256" key="3">
    <source>
        <dbReference type="ARBA" id="ARBA00022989"/>
    </source>
</evidence>
<accession>A0A8H5BQG3</accession>
<feature type="chain" id="PRO_5034167112" description="Amino acid permease/ SLC12A domain-containing protein" evidence="6">
    <location>
        <begin position="19"/>
        <end position="293"/>
    </location>
</feature>
<dbReference type="Pfam" id="PF13520">
    <property type="entry name" value="AA_permease_2"/>
    <property type="match status" value="1"/>
</dbReference>
<dbReference type="PANTHER" id="PTHR11785">
    <property type="entry name" value="AMINO ACID TRANSPORTER"/>
    <property type="match status" value="1"/>
</dbReference>
<comment type="subcellular location">
    <subcellularLocation>
        <location evidence="1">Membrane</location>
        <topology evidence="1">Multi-pass membrane protein</topology>
    </subcellularLocation>
</comment>
<name>A0A8H5BQG3_9AGAR</name>
<gene>
    <name evidence="7" type="ORF">D9619_005091</name>
</gene>
<dbReference type="Gene3D" id="1.20.1740.10">
    <property type="entry name" value="Amino acid/polyamine transporter I"/>
    <property type="match status" value="1"/>
</dbReference>
<comment type="caution">
    <text evidence="7">The sequence shown here is derived from an EMBL/GenBank/DDBJ whole genome shotgun (WGS) entry which is preliminary data.</text>
</comment>
<evidence type="ECO:0008006" key="9">
    <source>
        <dbReference type="Google" id="ProtNLM"/>
    </source>
</evidence>
<keyword evidence="8" id="KW-1185">Reference proteome</keyword>
<dbReference type="Proteomes" id="UP000567179">
    <property type="component" value="Unassembled WGS sequence"/>
</dbReference>
<dbReference type="OrthoDB" id="3054336at2759"/>
<proteinExistence type="predicted"/>
<keyword evidence="4 5" id="KW-0472">Membrane</keyword>
<dbReference type="AlphaFoldDB" id="A0A8H5BQG3"/>
<feature type="transmembrane region" description="Helical" evidence="5">
    <location>
        <begin position="48"/>
        <end position="68"/>
    </location>
</feature>
<dbReference type="EMBL" id="JAACJJ010000014">
    <property type="protein sequence ID" value="KAF5327351.1"/>
    <property type="molecule type" value="Genomic_DNA"/>
</dbReference>